<proteinExistence type="predicted"/>
<keyword evidence="1" id="KW-0862">Zinc</keyword>
<evidence type="ECO:0000256" key="2">
    <source>
        <dbReference type="SAM" id="MobiDB-lite"/>
    </source>
</evidence>
<reference evidence="4" key="1">
    <citation type="submission" date="2022-03" db="EMBL/GenBank/DDBJ databases">
        <authorList>
            <person name="Tunstrom K."/>
        </authorList>
    </citation>
    <scope>NUCLEOTIDE SEQUENCE</scope>
</reference>
<dbReference type="GO" id="GO:0003676">
    <property type="term" value="F:nucleic acid binding"/>
    <property type="evidence" value="ECO:0007669"/>
    <property type="project" value="InterPro"/>
</dbReference>
<dbReference type="SUPFAM" id="SSF57756">
    <property type="entry name" value="Retrovirus zinc finger-like domains"/>
    <property type="match status" value="1"/>
</dbReference>
<dbReference type="Proteomes" id="UP001153954">
    <property type="component" value="Unassembled WGS sequence"/>
</dbReference>
<dbReference type="GO" id="GO:0008270">
    <property type="term" value="F:zinc ion binding"/>
    <property type="evidence" value="ECO:0007669"/>
    <property type="project" value="UniProtKB-KW"/>
</dbReference>
<comment type="caution">
    <text evidence="4">The sequence shown here is derived from an EMBL/GenBank/DDBJ whole genome shotgun (WGS) entry which is preliminary data.</text>
</comment>
<dbReference type="SMART" id="SM00343">
    <property type="entry name" value="ZnF_C2HC"/>
    <property type="match status" value="1"/>
</dbReference>
<name>A0AAU9U916_EUPED</name>
<keyword evidence="1" id="KW-0479">Metal-binding</keyword>
<dbReference type="AlphaFoldDB" id="A0AAU9U916"/>
<feature type="region of interest" description="Disordered" evidence="2">
    <location>
        <begin position="201"/>
        <end position="256"/>
    </location>
</feature>
<dbReference type="PROSITE" id="PS50158">
    <property type="entry name" value="ZF_CCHC"/>
    <property type="match status" value="1"/>
</dbReference>
<evidence type="ECO:0000259" key="3">
    <source>
        <dbReference type="PROSITE" id="PS50158"/>
    </source>
</evidence>
<feature type="domain" description="CCHC-type" evidence="3">
    <location>
        <begin position="188"/>
        <end position="203"/>
    </location>
</feature>
<organism evidence="4 5">
    <name type="scientific">Euphydryas editha</name>
    <name type="common">Edith's checkerspot</name>
    <dbReference type="NCBI Taxonomy" id="104508"/>
    <lineage>
        <taxon>Eukaryota</taxon>
        <taxon>Metazoa</taxon>
        <taxon>Ecdysozoa</taxon>
        <taxon>Arthropoda</taxon>
        <taxon>Hexapoda</taxon>
        <taxon>Insecta</taxon>
        <taxon>Pterygota</taxon>
        <taxon>Neoptera</taxon>
        <taxon>Endopterygota</taxon>
        <taxon>Lepidoptera</taxon>
        <taxon>Glossata</taxon>
        <taxon>Ditrysia</taxon>
        <taxon>Papilionoidea</taxon>
        <taxon>Nymphalidae</taxon>
        <taxon>Nymphalinae</taxon>
        <taxon>Euphydryas</taxon>
    </lineage>
</organism>
<feature type="compositionally biased region" description="Polar residues" evidence="2">
    <location>
        <begin position="224"/>
        <end position="234"/>
    </location>
</feature>
<keyword evidence="5" id="KW-1185">Reference proteome</keyword>
<gene>
    <name evidence="4" type="ORF">EEDITHA_LOCUS10820</name>
</gene>
<dbReference type="InterPro" id="IPR001878">
    <property type="entry name" value="Znf_CCHC"/>
</dbReference>
<protein>
    <recommendedName>
        <fullName evidence="3">CCHC-type domain-containing protein</fullName>
    </recommendedName>
</protein>
<evidence type="ECO:0000256" key="1">
    <source>
        <dbReference type="PROSITE-ProRule" id="PRU00047"/>
    </source>
</evidence>
<evidence type="ECO:0000313" key="5">
    <source>
        <dbReference type="Proteomes" id="UP001153954"/>
    </source>
</evidence>
<dbReference type="EMBL" id="CAKOGL010000015">
    <property type="protein sequence ID" value="CAH2095352.1"/>
    <property type="molecule type" value="Genomic_DNA"/>
</dbReference>
<accession>A0AAU9U916</accession>
<keyword evidence="1" id="KW-0863">Zinc-finger</keyword>
<dbReference type="InterPro" id="IPR036875">
    <property type="entry name" value="Znf_CCHC_sf"/>
</dbReference>
<sequence length="339" mass="38738">MTQSNPSTSSYSAVTQSDTFPKKDQAIVMDTIDNTQLKEYTEALSKVITPSSIRFVSRIANNRICIYVSTKEIADELIEKHKFLYINKQNIAIRPLITRNKRIVLSNVCPVIPHHVIQKKLEEMNIKTQSSITFLRAGFTEPGFNHIMSFRRQVYISPEDIVKLPESIQLSYEDTNYWIYFSSESMLCFMCKKVGHIVKNCPENANRPPIDETRRSTTDTLTTPQMELLTSSRSNLKHPRPPSSESHSSHQDTPIILPDRNTMLTDEDNIMSEDGSSFSDSSSIHLAKDVRKKIKTATSTSESEDWDKIIEILTSSNNCYPMNHIEFKSFLETPVVFKT</sequence>
<dbReference type="Gene3D" id="4.10.60.10">
    <property type="entry name" value="Zinc finger, CCHC-type"/>
    <property type="match status" value="1"/>
</dbReference>
<evidence type="ECO:0000313" key="4">
    <source>
        <dbReference type="EMBL" id="CAH2095352.1"/>
    </source>
</evidence>